<accession>A0A8X6U9T9</accession>
<dbReference type="Proteomes" id="UP000887013">
    <property type="component" value="Unassembled WGS sequence"/>
</dbReference>
<proteinExistence type="predicted"/>
<evidence type="ECO:0000313" key="3">
    <source>
        <dbReference type="Proteomes" id="UP000887013"/>
    </source>
</evidence>
<gene>
    <name evidence="2" type="ORF">NPIL_478421</name>
</gene>
<dbReference type="AlphaFoldDB" id="A0A8X6U9T9"/>
<keyword evidence="3" id="KW-1185">Reference proteome</keyword>
<evidence type="ECO:0000313" key="2">
    <source>
        <dbReference type="EMBL" id="GFT92998.1"/>
    </source>
</evidence>
<organism evidence="2 3">
    <name type="scientific">Nephila pilipes</name>
    <name type="common">Giant wood spider</name>
    <name type="synonym">Nephila maculata</name>
    <dbReference type="NCBI Taxonomy" id="299642"/>
    <lineage>
        <taxon>Eukaryota</taxon>
        <taxon>Metazoa</taxon>
        <taxon>Ecdysozoa</taxon>
        <taxon>Arthropoda</taxon>
        <taxon>Chelicerata</taxon>
        <taxon>Arachnida</taxon>
        <taxon>Araneae</taxon>
        <taxon>Araneomorphae</taxon>
        <taxon>Entelegynae</taxon>
        <taxon>Araneoidea</taxon>
        <taxon>Nephilidae</taxon>
        <taxon>Nephila</taxon>
    </lineage>
</organism>
<name>A0A8X6U9T9_NEPPI</name>
<reference evidence="2" key="1">
    <citation type="submission" date="2020-08" db="EMBL/GenBank/DDBJ databases">
        <title>Multicomponent nature underlies the extraordinary mechanical properties of spider dragline silk.</title>
        <authorList>
            <person name="Kono N."/>
            <person name="Nakamura H."/>
            <person name="Mori M."/>
            <person name="Yoshida Y."/>
            <person name="Ohtoshi R."/>
            <person name="Malay A.D."/>
            <person name="Moran D.A.P."/>
            <person name="Tomita M."/>
            <person name="Numata K."/>
            <person name="Arakawa K."/>
        </authorList>
    </citation>
    <scope>NUCLEOTIDE SEQUENCE</scope>
</reference>
<dbReference type="PANTHER" id="PTHR33327:SF3">
    <property type="entry name" value="RNA-DIRECTED DNA POLYMERASE"/>
    <property type="match status" value="1"/>
</dbReference>
<dbReference type="InterPro" id="IPR055469">
    <property type="entry name" value="DUF7041"/>
</dbReference>
<dbReference type="PANTHER" id="PTHR33327">
    <property type="entry name" value="ENDONUCLEASE"/>
    <property type="match status" value="1"/>
</dbReference>
<dbReference type="OrthoDB" id="8122554at2759"/>
<dbReference type="Pfam" id="PF23055">
    <property type="entry name" value="DUF7041"/>
    <property type="match status" value="1"/>
</dbReference>
<evidence type="ECO:0000259" key="1">
    <source>
        <dbReference type="Pfam" id="PF23055"/>
    </source>
</evidence>
<feature type="domain" description="DUF7041" evidence="1">
    <location>
        <begin position="3"/>
        <end position="84"/>
    </location>
</feature>
<sequence>MPPTFWTDTPGLWFEHIEARFHTAKITVEETKYFTVIGALEKRVLNPVSDTVTSQTENTLYQILKAALISRLTDSDEVQIKKVLSEINLDTKNLSYFFAKCANWLQIRSFSKKAIKFSKSCTAATVAKKFIWPSIRKDCRKWLRLVCNVKSLRFMDPFTHSGDNTFPSPKDSMKFILTSLVLFHLPEKKCYRLALIDRFTRWPETIPNSDIQGGTVATVLYNGWIFHF</sequence>
<dbReference type="EMBL" id="BMAW01025542">
    <property type="protein sequence ID" value="GFT92998.1"/>
    <property type="molecule type" value="Genomic_DNA"/>
</dbReference>
<protein>
    <recommendedName>
        <fullName evidence="1">DUF7041 domain-containing protein</fullName>
    </recommendedName>
</protein>
<comment type="caution">
    <text evidence="2">The sequence shown here is derived from an EMBL/GenBank/DDBJ whole genome shotgun (WGS) entry which is preliminary data.</text>
</comment>